<dbReference type="FunFam" id="2.10.25.10:FF:000038">
    <property type="entry name" value="Fibrillin 2"/>
    <property type="match status" value="1"/>
</dbReference>
<feature type="chain" id="PRO_5041337988" description="EGF-like domain-containing protein" evidence="6">
    <location>
        <begin position="23"/>
        <end position="355"/>
    </location>
</feature>
<dbReference type="InterPro" id="IPR000742">
    <property type="entry name" value="EGF"/>
</dbReference>
<keyword evidence="2 6" id="KW-0732">Signal</keyword>
<keyword evidence="1 5" id="KW-0245">EGF-like domain</keyword>
<protein>
    <recommendedName>
        <fullName evidence="7">EGF-like domain-containing protein</fullName>
    </recommendedName>
</protein>
<evidence type="ECO:0000256" key="4">
    <source>
        <dbReference type="ARBA" id="ARBA00023157"/>
    </source>
</evidence>
<sequence length="355" mass="40294">MDSRTLFMVVALVCVASHYVVGFSVIHFDEYYNEATVERFNSNMTDFLENLDLVDQLGRIAYYARLRRAWGRSPTGERLNASAFPDTPGTLNGDLLSVCSKSITACIANVTQAVTSRFPELYEENEKFILNEKYFAGNHLDKMNHFDATFTYLFCFFAHNNLLLMRTLPYCTIGAEGEPRPPAPIRTDQWIFGWDANPYQCAIESFCPDPCCGLARNRMNCIKPAACSGGNSNSNSACRVPSEINRNFSGILINRWNTTCDCDRGYRYDYKKKECVDIDECKIDRGERMCQEAHEICINTPGKYLCACKIGARNNGTHCEEFSLRKKPWYGLAHQAACRYFVGIPLWLGLLFIAL</sequence>
<evidence type="ECO:0000259" key="7">
    <source>
        <dbReference type="PROSITE" id="PS50026"/>
    </source>
</evidence>
<evidence type="ECO:0000256" key="1">
    <source>
        <dbReference type="ARBA" id="ARBA00022536"/>
    </source>
</evidence>
<accession>A0AA39I3G3</accession>
<gene>
    <name evidence="8" type="ORF">QR680_012385</name>
</gene>
<feature type="signal peptide" evidence="6">
    <location>
        <begin position="1"/>
        <end position="22"/>
    </location>
</feature>
<dbReference type="SUPFAM" id="SSF57196">
    <property type="entry name" value="EGF/Laminin"/>
    <property type="match status" value="1"/>
</dbReference>
<evidence type="ECO:0000256" key="6">
    <source>
        <dbReference type="SAM" id="SignalP"/>
    </source>
</evidence>
<dbReference type="AlphaFoldDB" id="A0AA39I3G3"/>
<organism evidence="8 9">
    <name type="scientific">Steinernema hermaphroditum</name>
    <dbReference type="NCBI Taxonomy" id="289476"/>
    <lineage>
        <taxon>Eukaryota</taxon>
        <taxon>Metazoa</taxon>
        <taxon>Ecdysozoa</taxon>
        <taxon>Nematoda</taxon>
        <taxon>Chromadorea</taxon>
        <taxon>Rhabditida</taxon>
        <taxon>Tylenchina</taxon>
        <taxon>Panagrolaimomorpha</taxon>
        <taxon>Strongyloidoidea</taxon>
        <taxon>Steinernematidae</taxon>
        <taxon>Steinernema</taxon>
    </lineage>
</organism>
<dbReference type="PANTHER" id="PTHR24039:SF58">
    <property type="entry name" value="EGF-LIKE DOMAIN-CONTAINING PROTEIN"/>
    <property type="match status" value="1"/>
</dbReference>
<dbReference type="Gene3D" id="2.10.25.10">
    <property type="entry name" value="Laminin"/>
    <property type="match status" value="1"/>
</dbReference>
<dbReference type="InterPro" id="IPR049883">
    <property type="entry name" value="NOTCH1_EGF-like"/>
</dbReference>
<evidence type="ECO:0000313" key="9">
    <source>
        <dbReference type="Proteomes" id="UP001175271"/>
    </source>
</evidence>
<keyword evidence="9" id="KW-1185">Reference proteome</keyword>
<proteinExistence type="predicted"/>
<dbReference type="InterPro" id="IPR000152">
    <property type="entry name" value="EGF-type_Asp/Asn_hydroxyl_site"/>
</dbReference>
<dbReference type="Proteomes" id="UP001175271">
    <property type="component" value="Unassembled WGS sequence"/>
</dbReference>
<dbReference type="PROSITE" id="PS50026">
    <property type="entry name" value="EGF_3"/>
    <property type="match status" value="1"/>
</dbReference>
<dbReference type="GO" id="GO:0005509">
    <property type="term" value="F:calcium ion binding"/>
    <property type="evidence" value="ECO:0007669"/>
    <property type="project" value="InterPro"/>
</dbReference>
<evidence type="ECO:0000313" key="8">
    <source>
        <dbReference type="EMBL" id="KAK0416261.1"/>
    </source>
</evidence>
<reference evidence="8" key="1">
    <citation type="submission" date="2023-06" db="EMBL/GenBank/DDBJ databases">
        <title>Genomic analysis of the entomopathogenic nematode Steinernema hermaphroditum.</title>
        <authorList>
            <person name="Schwarz E.M."/>
            <person name="Heppert J.K."/>
            <person name="Baniya A."/>
            <person name="Schwartz H.T."/>
            <person name="Tan C.-H."/>
            <person name="Antoshechkin I."/>
            <person name="Sternberg P.W."/>
            <person name="Goodrich-Blair H."/>
            <person name="Dillman A.R."/>
        </authorList>
    </citation>
    <scope>NUCLEOTIDE SEQUENCE</scope>
    <source>
        <strain evidence="8">PS9179</strain>
        <tissue evidence="8">Whole animal</tissue>
    </source>
</reference>
<name>A0AA39I3G3_9BILA</name>
<keyword evidence="4" id="KW-1015">Disulfide bond</keyword>
<comment type="caution">
    <text evidence="8">The sequence shown here is derived from an EMBL/GenBank/DDBJ whole genome shotgun (WGS) entry which is preliminary data.</text>
</comment>
<dbReference type="CDD" id="cd00054">
    <property type="entry name" value="EGF_CA"/>
    <property type="match status" value="1"/>
</dbReference>
<dbReference type="SMART" id="SM00179">
    <property type="entry name" value="EGF_CA"/>
    <property type="match status" value="1"/>
</dbReference>
<evidence type="ECO:0000256" key="2">
    <source>
        <dbReference type="ARBA" id="ARBA00022729"/>
    </source>
</evidence>
<dbReference type="InterPro" id="IPR001881">
    <property type="entry name" value="EGF-like_Ca-bd_dom"/>
</dbReference>
<keyword evidence="3" id="KW-0677">Repeat</keyword>
<dbReference type="Pfam" id="PF07645">
    <property type="entry name" value="EGF_CA"/>
    <property type="match status" value="1"/>
</dbReference>
<dbReference type="PROSITE" id="PS00010">
    <property type="entry name" value="ASX_HYDROXYL"/>
    <property type="match status" value="1"/>
</dbReference>
<comment type="caution">
    <text evidence="5">Lacks conserved residue(s) required for the propagation of feature annotation.</text>
</comment>
<dbReference type="InterPro" id="IPR018097">
    <property type="entry name" value="EGF_Ca-bd_CS"/>
</dbReference>
<dbReference type="PANTHER" id="PTHR24039">
    <property type="entry name" value="FIBRILLIN-RELATED"/>
    <property type="match status" value="1"/>
</dbReference>
<evidence type="ECO:0000256" key="5">
    <source>
        <dbReference type="PROSITE-ProRule" id="PRU00076"/>
    </source>
</evidence>
<feature type="domain" description="EGF-like" evidence="7">
    <location>
        <begin position="277"/>
        <end position="320"/>
    </location>
</feature>
<dbReference type="EMBL" id="JAUCMV010000002">
    <property type="protein sequence ID" value="KAK0416261.1"/>
    <property type="molecule type" value="Genomic_DNA"/>
</dbReference>
<evidence type="ECO:0000256" key="3">
    <source>
        <dbReference type="ARBA" id="ARBA00022737"/>
    </source>
</evidence>
<dbReference type="PROSITE" id="PS01187">
    <property type="entry name" value="EGF_CA"/>
    <property type="match status" value="1"/>
</dbReference>